<comment type="subcellular location">
    <subcellularLocation>
        <location evidence="1">Nucleus</location>
    </subcellularLocation>
</comment>
<comment type="caution">
    <text evidence="11">The sequence shown here is derived from an EMBL/GenBank/DDBJ whole genome shotgun (WGS) entry which is preliminary data.</text>
</comment>
<evidence type="ECO:0000256" key="8">
    <source>
        <dbReference type="ARBA" id="ARBA00023163"/>
    </source>
</evidence>
<evidence type="ECO:0000256" key="5">
    <source>
        <dbReference type="ARBA" id="ARBA00023002"/>
    </source>
</evidence>
<organism evidence="11 12">
    <name type="scientific">Ranatra chinensis</name>
    <dbReference type="NCBI Taxonomy" id="642074"/>
    <lineage>
        <taxon>Eukaryota</taxon>
        <taxon>Metazoa</taxon>
        <taxon>Ecdysozoa</taxon>
        <taxon>Arthropoda</taxon>
        <taxon>Hexapoda</taxon>
        <taxon>Insecta</taxon>
        <taxon>Pterygota</taxon>
        <taxon>Neoptera</taxon>
        <taxon>Paraneoptera</taxon>
        <taxon>Hemiptera</taxon>
        <taxon>Heteroptera</taxon>
        <taxon>Panheteroptera</taxon>
        <taxon>Nepomorpha</taxon>
        <taxon>Nepidae</taxon>
        <taxon>Ranatrinae</taxon>
        <taxon>Ranatra</taxon>
    </lineage>
</organism>
<evidence type="ECO:0000256" key="1">
    <source>
        <dbReference type="ARBA" id="ARBA00004123"/>
    </source>
</evidence>
<evidence type="ECO:0000256" key="7">
    <source>
        <dbReference type="ARBA" id="ARBA00023015"/>
    </source>
</evidence>
<dbReference type="GO" id="GO:0046872">
    <property type="term" value="F:metal ion binding"/>
    <property type="evidence" value="ECO:0007669"/>
    <property type="project" value="UniProtKB-KW"/>
</dbReference>
<evidence type="ECO:0000313" key="12">
    <source>
        <dbReference type="Proteomes" id="UP001558652"/>
    </source>
</evidence>
<dbReference type="Gene3D" id="1.20.58.1360">
    <property type="match status" value="1"/>
</dbReference>
<evidence type="ECO:0000256" key="4">
    <source>
        <dbReference type="ARBA" id="ARBA00022964"/>
    </source>
</evidence>
<name>A0ABD0XUN7_9HEMI</name>
<dbReference type="Pfam" id="PF02373">
    <property type="entry name" value="JmjC"/>
    <property type="match status" value="1"/>
</dbReference>
<dbReference type="PROSITE" id="PS51184">
    <property type="entry name" value="JMJC"/>
    <property type="match status" value="1"/>
</dbReference>
<evidence type="ECO:0000256" key="3">
    <source>
        <dbReference type="ARBA" id="ARBA00022853"/>
    </source>
</evidence>
<keyword evidence="6" id="KW-0408">Iron</keyword>
<dbReference type="Gene3D" id="2.60.120.650">
    <property type="entry name" value="Cupin"/>
    <property type="match status" value="1"/>
</dbReference>
<keyword evidence="9" id="KW-0539">Nucleus</keyword>
<sequence>MKQKPKVQKYCLMAPKGAYTDFHIDFGGSSVWYHVMKGEKVFYLIEPSESNLLLYDRWMQSSNRLQSFFADQVARCYRLVVKEGMTILLPSGWIHAVFTPEDTLVFGGNFLHNYSICTQLQIYEFEIKHKMEARFLFPQFKTLNWLAAGHLINVLTSINQTRSIAPVYLTKGLKSLWFSLKQWKTSPLVIIFYEV</sequence>
<dbReference type="GO" id="GO:0006325">
    <property type="term" value="P:chromatin organization"/>
    <property type="evidence" value="ECO:0007669"/>
    <property type="project" value="UniProtKB-KW"/>
</dbReference>
<evidence type="ECO:0000256" key="2">
    <source>
        <dbReference type="ARBA" id="ARBA00022723"/>
    </source>
</evidence>
<dbReference type="EMBL" id="JBFDAA010000022">
    <property type="protein sequence ID" value="KAL1110397.1"/>
    <property type="molecule type" value="Genomic_DNA"/>
</dbReference>
<proteinExistence type="predicted"/>
<reference evidence="11 12" key="1">
    <citation type="submission" date="2024-07" db="EMBL/GenBank/DDBJ databases">
        <title>Chromosome-level genome assembly of the water stick insect Ranatra chinensis (Heteroptera: Nepidae).</title>
        <authorList>
            <person name="Liu X."/>
        </authorList>
    </citation>
    <scope>NUCLEOTIDE SEQUENCE [LARGE SCALE GENOMIC DNA]</scope>
    <source>
        <strain evidence="11">Cailab_2021Rc</strain>
        <tissue evidence="11">Muscle</tissue>
    </source>
</reference>
<dbReference type="InterPro" id="IPR050690">
    <property type="entry name" value="JHDM1_Histone_Demethylase"/>
</dbReference>
<keyword evidence="5" id="KW-0560">Oxidoreductase</keyword>
<keyword evidence="8" id="KW-0804">Transcription</keyword>
<evidence type="ECO:0000259" key="10">
    <source>
        <dbReference type="PROSITE" id="PS51184"/>
    </source>
</evidence>
<dbReference type="PANTHER" id="PTHR23123">
    <property type="entry name" value="PHD/F-BOX CONTAINING PROTEIN"/>
    <property type="match status" value="1"/>
</dbReference>
<keyword evidence="3" id="KW-0156">Chromatin regulator</keyword>
<dbReference type="Proteomes" id="UP001558652">
    <property type="component" value="Unassembled WGS sequence"/>
</dbReference>
<keyword evidence="2" id="KW-0479">Metal-binding</keyword>
<keyword evidence="4" id="KW-0223">Dioxygenase</keyword>
<gene>
    <name evidence="11" type="ORF">AAG570_007928</name>
</gene>
<dbReference type="GO" id="GO:0051213">
    <property type="term" value="F:dioxygenase activity"/>
    <property type="evidence" value="ECO:0007669"/>
    <property type="project" value="UniProtKB-KW"/>
</dbReference>
<accession>A0ABD0XUN7</accession>
<dbReference type="InterPro" id="IPR003347">
    <property type="entry name" value="JmjC_dom"/>
</dbReference>
<keyword evidence="7" id="KW-0805">Transcription regulation</keyword>
<keyword evidence="12" id="KW-1185">Reference proteome</keyword>
<protein>
    <recommendedName>
        <fullName evidence="10">JmjC domain-containing protein</fullName>
    </recommendedName>
</protein>
<evidence type="ECO:0000256" key="9">
    <source>
        <dbReference type="ARBA" id="ARBA00023242"/>
    </source>
</evidence>
<dbReference type="InterPro" id="IPR041070">
    <property type="entry name" value="JHD"/>
</dbReference>
<dbReference type="SUPFAM" id="SSF51197">
    <property type="entry name" value="Clavaminate synthase-like"/>
    <property type="match status" value="1"/>
</dbReference>
<evidence type="ECO:0000313" key="11">
    <source>
        <dbReference type="EMBL" id="KAL1110397.1"/>
    </source>
</evidence>
<feature type="domain" description="JmjC" evidence="10">
    <location>
        <begin position="1"/>
        <end position="127"/>
    </location>
</feature>
<dbReference type="Pfam" id="PF17811">
    <property type="entry name" value="JHD"/>
    <property type="match status" value="1"/>
</dbReference>
<dbReference type="GO" id="GO:0005634">
    <property type="term" value="C:nucleus"/>
    <property type="evidence" value="ECO:0007669"/>
    <property type="project" value="UniProtKB-SubCell"/>
</dbReference>
<dbReference type="AlphaFoldDB" id="A0ABD0XUN7"/>
<dbReference type="SMART" id="SM00558">
    <property type="entry name" value="JmjC"/>
    <property type="match status" value="1"/>
</dbReference>
<evidence type="ECO:0000256" key="6">
    <source>
        <dbReference type="ARBA" id="ARBA00023004"/>
    </source>
</evidence>